<dbReference type="Proteomes" id="UP000784294">
    <property type="component" value="Unassembled WGS sequence"/>
</dbReference>
<evidence type="ECO:0000313" key="2">
    <source>
        <dbReference type="Proteomes" id="UP000784294"/>
    </source>
</evidence>
<accession>A0A3S5A4A0</accession>
<dbReference type="AlphaFoldDB" id="A0A3S5A4A0"/>
<gene>
    <name evidence="1" type="ORF">PXEA_LOCUS12880</name>
</gene>
<sequence length="114" mass="12855">MLRHRTCFLPYSPSLRVADHDLVSCPHLPHLSGSPIPLGTRPSQLLFQVLLLKHSVARTKSFIFRAHRLRFYACGIPHASTPSLKTCTLSKLWTSTSGRLLHLITTFGHNARFL</sequence>
<dbReference type="EMBL" id="CAAALY010041568">
    <property type="protein sequence ID" value="VEL19440.1"/>
    <property type="molecule type" value="Genomic_DNA"/>
</dbReference>
<name>A0A3S5A4A0_9PLAT</name>
<protein>
    <submittedName>
        <fullName evidence="1">Uncharacterized protein</fullName>
    </submittedName>
</protein>
<evidence type="ECO:0000313" key="1">
    <source>
        <dbReference type="EMBL" id="VEL19440.1"/>
    </source>
</evidence>
<comment type="caution">
    <text evidence="1">The sequence shown here is derived from an EMBL/GenBank/DDBJ whole genome shotgun (WGS) entry which is preliminary data.</text>
</comment>
<reference evidence="1" key="1">
    <citation type="submission" date="2018-11" db="EMBL/GenBank/DDBJ databases">
        <authorList>
            <consortium name="Pathogen Informatics"/>
        </authorList>
    </citation>
    <scope>NUCLEOTIDE SEQUENCE</scope>
</reference>
<proteinExistence type="predicted"/>
<organism evidence="1 2">
    <name type="scientific">Protopolystoma xenopodis</name>
    <dbReference type="NCBI Taxonomy" id="117903"/>
    <lineage>
        <taxon>Eukaryota</taxon>
        <taxon>Metazoa</taxon>
        <taxon>Spiralia</taxon>
        <taxon>Lophotrochozoa</taxon>
        <taxon>Platyhelminthes</taxon>
        <taxon>Monogenea</taxon>
        <taxon>Polyopisthocotylea</taxon>
        <taxon>Polystomatidea</taxon>
        <taxon>Polystomatidae</taxon>
        <taxon>Protopolystoma</taxon>
    </lineage>
</organism>
<keyword evidence="2" id="KW-1185">Reference proteome</keyword>